<dbReference type="Proteomes" id="UP000735302">
    <property type="component" value="Unassembled WGS sequence"/>
</dbReference>
<organism evidence="2 3">
    <name type="scientific">Plakobranchus ocellatus</name>
    <dbReference type="NCBI Taxonomy" id="259542"/>
    <lineage>
        <taxon>Eukaryota</taxon>
        <taxon>Metazoa</taxon>
        <taxon>Spiralia</taxon>
        <taxon>Lophotrochozoa</taxon>
        <taxon>Mollusca</taxon>
        <taxon>Gastropoda</taxon>
        <taxon>Heterobranchia</taxon>
        <taxon>Euthyneura</taxon>
        <taxon>Panpulmonata</taxon>
        <taxon>Sacoglossa</taxon>
        <taxon>Placobranchoidea</taxon>
        <taxon>Plakobranchidae</taxon>
        <taxon>Plakobranchus</taxon>
    </lineage>
</organism>
<evidence type="ECO:0000313" key="3">
    <source>
        <dbReference type="Proteomes" id="UP000735302"/>
    </source>
</evidence>
<dbReference type="PANTHER" id="PTHR47027">
    <property type="entry name" value="REVERSE TRANSCRIPTASE DOMAIN-CONTAINING PROTEIN"/>
    <property type="match status" value="1"/>
</dbReference>
<comment type="caution">
    <text evidence="2">The sequence shown here is derived from an EMBL/GenBank/DDBJ whole genome shotgun (WGS) entry which is preliminary data.</text>
</comment>
<name>A0AAV4BE76_9GAST</name>
<evidence type="ECO:0000259" key="1">
    <source>
        <dbReference type="PROSITE" id="PS50878"/>
    </source>
</evidence>
<evidence type="ECO:0000313" key="2">
    <source>
        <dbReference type="EMBL" id="GFO17158.1"/>
    </source>
</evidence>
<dbReference type="PANTHER" id="PTHR47027:SF20">
    <property type="entry name" value="REVERSE TRANSCRIPTASE-LIKE PROTEIN WITH RNA-DIRECTED DNA POLYMERASE DOMAIN"/>
    <property type="match status" value="1"/>
</dbReference>
<feature type="domain" description="Reverse transcriptase" evidence="1">
    <location>
        <begin position="1"/>
        <end position="67"/>
    </location>
</feature>
<proteinExistence type="predicted"/>
<accession>A0AAV4BE76</accession>
<dbReference type="AlphaFoldDB" id="A0AAV4BE76"/>
<reference evidence="2 3" key="1">
    <citation type="journal article" date="2021" name="Elife">
        <title>Chloroplast acquisition without the gene transfer in kleptoplastic sea slugs, Plakobranchus ocellatus.</title>
        <authorList>
            <person name="Maeda T."/>
            <person name="Takahashi S."/>
            <person name="Yoshida T."/>
            <person name="Shimamura S."/>
            <person name="Takaki Y."/>
            <person name="Nagai Y."/>
            <person name="Toyoda A."/>
            <person name="Suzuki Y."/>
            <person name="Arimoto A."/>
            <person name="Ishii H."/>
            <person name="Satoh N."/>
            <person name="Nishiyama T."/>
            <person name="Hasebe M."/>
            <person name="Maruyama T."/>
            <person name="Minagawa J."/>
            <person name="Obokata J."/>
            <person name="Shigenobu S."/>
        </authorList>
    </citation>
    <scope>NUCLEOTIDE SEQUENCE [LARGE SCALE GENOMIC DNA]</scope>
</reference>
<sequence length="75" mass="7944">MLFADDVALTAHTEAALQELINCLARACTEFGLTISIKKDVSSTPSTPIGDSTLDFVENFTYLGSTISSSLALDT</sequence>
<keyword evidence="3" id="KW-1185">Reference proteome</keyword>
<dbReference type="InterPro" id="IPR000477">
    <property type="entry name" value="RT_dom"/>
</dbReference>
<dbReference type="EMBL" id="BLXT01004727">
    <property type="protein sequence ID" value="GFO17158.1"/>
    <property type="molecule type" value="Genomic_DNA"/>
</dbReference>
<dbReference type="PROSITE" id="PS50878">
    <property type="entry name" value="RT_POL"/>
    <property type="match status" value="1"/>
</dbReference>
<gene>
    <name evidence="2" type="ORF">PoB_004366300</name>
</gene>
<protein>
    <recommendedName>
        <fullName evidence="1">Reverse transcriptase domain-containing protein</fullName>
    </recommendedName>
</protein>